<keyword evidence="3" id="KW-1185">Reference proteome</keyword>
<dbReference type="EMBL" id="BMJT01000002">
    <property type="protein sequence ID" value="GGG13655.1"/>
    <property type="molecule type" value="Genomic_DNA"/>
</dbReference>
<dbReference type="AlphaFoldDB" id="A0A917D7C4"/>
<feature type="region of interest" description="Disordered" evidence="1">
    <location>
        <begin position="22"/>
        <end position="66"/>
    </location>
</feature>
<gene>
    <name evidence="2" type="ORF">GCM10007425_04950</name>
</gene>
<evidence type="ECO:0000256" key="1">
    <source>
        <dbReference type="SAM" id="MobiDB-lite"/>
    </source>
</evidence>
<dbReference type="Proteomes" id="UP000616608">
    <property type="component" value="Unassembled WGS sequence"/>
</dbReference>
<organism evidence="2 3">
    <name type="scientific">Lysinibacillus alkalisoli</name>
    <dbReference type="NCBI Taxonomy" id="1911548"/>
    <lineage>
        <taxon>Bacteria</taxon>
        <taxon>Bacillati</taxon>
        <taxon>Bacillota</taxon>
        <taxon>Bacilli</taxon>
        <taxon>Bacillales</taxon>
        <taxon>Bacillaceae</taxon>
        <taxon>Lysinibacillus</taxon>
    </lineage>
</organism>
<name>A0A917D7C4_9BACI</name>
<comment type="caution">
    <text evidence="2">The sequence shown here is derived from an EMBL/GenBank/DDBJ whole genome shotgun (WGS) entry which is preliminary data.</text>
</comment>
<reference evidence="2" key="1">
    <citation type="journal article" date="2014" name="Int. J. Syst. Evol. Microbiol.">
        <title>Complete genome sequence of Corynebacterium casei LMG S-19264T (=DSM 44701T), isolated from a smear-ripened cheese.</title>
        <authorList>
            <consortium name="US DOE Joint Genome Institute (JGI-PGF)"/>
            <person name="Walter F."/>
            <person name="Albersmeier A."/>
            <person name="Kalinowski J."/>
            <person name="Ruckert C."/>
        </authorList>
    </citation>
    <scope>NUCLEOTIDE SEQUENCE</scope>
    <source>
        <strain evidence="2">CGMCC 1.15760</strain>
    </source>
</reference>
<feature type="region of interest" description="Disordered" evidence="1">
    <location>
        <begin position="87"/>
        <end position="124"/>
    </location>
</feature>
<sequence length="169" mass="18968">MEAFIIFIIISIIGTVIDRVNKSKESNENSKNPSQKHAPKPVPTKAKPAKGYKAQPVKPVTSPTKKPTFEEFAREMLGDVKPVAREVVSEPVKSPPPEPKRREIVERAKREPLQNRSTRPALMADRQIVKVEKAEQETSNTGQAQQQLMQAIVMAEILGKPKSKQQRVR</sequence>
<protein>
    <submittedName>
        <fullName evidence="2">Uncharacterized protein</fullName>
    </submittedName>
</protein>
<feature type="compositionally biased region" description="Basic and acidic residues" evidence="1">
    <location>
        <begin position="98"/>
        <end position="113"/>
    </location>
</feature>
<proteinExistence type="predicted"/>
<reference evidence="2" key="2">
    <citation type="submission" date="2020-09" db="EMBL/GenBank/DDBJ databases">
        <authorList>
            <person name="Sun Q."/>
            <person name="Zhou Y."/>
        </authorList>
    </citation>
    <scope>NUCLEOTIDE SEQUENCE</scope>
    <source>
        <strain evidence="2">CGMCC 1.15760</strain>
    </source>
</reference>
<evidence type="ECO:0000313" key="2">
    <source>
        <dbReference type="EMBL" id="GGG13655.1"/>
    </source>
</evidence>
<dbReference type="RefSeq" id="WP_188613438.1">
    <property type="nucleotide sequence ID" value="NZ_BMJT01000002.1"/>
</dbReference>
<evidence type="ECO:0000313" key="3">
    <source>
        <dbReference type="Proteomes" id="UP000616608"/>
    </source>
</evidence>
<feature type="compositionally biased region" description="Low complexity" evidence="1">
    <location>
        <begin position="56"/>
        <end position="66"/>
    </location>
</feature>
<accession>A0A917D7C4</accession>